<gene>
    <name evidence="1" type="ORF">RUM44_002292</name>
</gene>
<evidence type="ECO:0000313" key="1">
    <source>
        <dbReference type="EMBL" id="KAK6622481.1"/>
    </source>
</evidence>
<proteinExistence type="predicted"/>
<reference evidence="1 2" key="1">
    <citation type="submission" date="2023-09" db="EMBL/GenBank/DDBJ databases">
        <title>Genomes of two closely related lineages of the louse Polyplax serrata with different host specificities.</title>
        <authorList>
            <person name="Martinu J."/>
            <person name="Tarabai H."/>
            <person name="Stefka J."/>
            <person name="Hypsa V."/>
        </authorList>
    </citation>
    <scope>NUCLEOTIDE SEQUENCE [LARGE SCALE GENOMIC DNA]</scope>
    <source>
        <strain evidence="1">98ZLc_SE</strain>
    </source>
</reference>
<keyword evidence="2" id="KW-1185">Reference proteome</keyword>
<accession>A0ABR1AMG7</accession>
<organism evidence="1 2">
    <name type="scientific">Polyplax serrata</name>
    <name type="common">Common mouse louse</name>
    <dbReference type="NCBI Taxonomy" id="468196"/>
    <lineage>
        <taxon>Eukaryota</taxon>
        <taxon>Metazoa</taxon>
        <taxon>Ecdysozoa</taxon>
        <taxon>Arthropoda</taxon>
        <taxon>Hexapoda</taxon>
        <taxon>Insecta</taxon>
        <taxon>Pterygota</taxon>
        <taxon>Neoptera</taxon>
        <taxon>Paraneoptera</taxon>
        <taxon>Psocodea</taxon>
        <taxon>Troctomorpha</taxon>
        <taxon>Phthiraptera</taxon>
        <taxon>Anoplura</taxon>
        <taxon>Polyplacidae</taxon>
        <taxon>Polyplax</taxon>
    </lineage>
</organism>
<name>A0ABR1AMG7_POLSC</name>
<evidence type="ECO:0000313" key="2">
    <source>
        <dbReference type="Proteomes" id="UP001359485"/>
    </source>
</evidence>
<protein>
    <submittedName>
        <fullName evidence="1">Uncharacterized protein</fullName>
    </submittedName>
</protein>
<sequence>MTKREKQEKKAYALKTWQKWQSGTETGRTFTDSEDMDDGRMQDESRIKIINRVSAATVKVNDPPKNPTPGLPGLPGSTKSKFIFMVQVLQMVKSLRFSGFA</sequence>
<dbReference type="Proteomes" id="UP001359485">
    <property type="component" value="Unassembled WGS sequence"/>
</dbReference>
<comment type="caution">
    <text evidence="1">The sequence shown here is derived from an EMBL/GenBank/DDBJ whole genome shotgun (WGS) entry which is preliminary data.</text>
</comment>
<dbReference type="EMBL" id="JAWJWF010000047">
    <property type="protein sequence ID" value="KAK6622481.1"/>
    <property type="molecule type" value="Genomic_DNA"/>
</dbReference>